<dbReference type="SMART" id="SM00052">
    <property type="entry name" value="EAL"/>
    <property type="match status" value="1"/>
</dbReference>
<proteinExistence type="predicted"/>
<dbReference type="InterPro" id="IPR000160">
    <property type="entry name" value="GGDEF_dom"/>
</dbReference>
<protein>
    <submittedName>
        <fullName evidence="4">Bifunctional diguanylate cyclase/phosphodiesterase</fullName>
    </submittedName>
</protein>
<dbReference type="SUPFAM" id="SSF55073">
    <property type="entry name" value="Nucleotide cyclase"/>
    <property type="match status" value="1"/>
</dbReference>
<dbReference type="RefSeq" id="WP_176278844.1">
    <property type="nucleotide sequence ID" value="NZ_JABWMH010000002.1"/>
</dbReference>
<dbReference type="Pfam" id="PF00563">
    <property type="entry name" value="EAL"/>
    <property type="match status" value="1"/>
</dbReference>
<dbReference type="InterPro" id="IPR001633">
    <property type="entry name" value="EAL_dom"/>
</dbReference>
<evidence type="ECO:0000259" key="2">
    <source>
        <dbReference type="PROSITE" id="PS50883"/>
    </source>
</evidence>
<sequence length="530" mass="57887">MLNIVALCGAIAVFVGLSSWLLPIATAKIFGAPIILDNSLSAALLLNIALILLIWRGSHALSRQTQAAVEAQRTVDIVAVRDYATGLLNRPGISTKIGQKLRLGENISLINLDLDNFKKVNDLYGHLAGDELLTAVAERLVRATPDDAECARLGGDEFAILLCGEAANRKKAIAIAKKIRKALWKTTSVGAGTTKISASMGIYAEIEGGSSIADVFRRSDIAMYQAKKAGGERIFCFEANMEAEVKHRYKMESEIRAGIPRQEFVPFYQPQYGIRESNLVGFEVLARWKHPSGILIEPTDFIPLAEDTGLISALSFSVMRQAFIDAKDWDHSLVLAVNISPVQLIDPTLDKRIMKLLAETGFPAQRLELEITESSLLEDTPQVLSTITSLKALGVRISLDDFGTGYSAMTQLKAFPFDRIKIDRSFVYSMLDNGESAAIVNSITSLAASLDVPITAEGIESDEMRAYLDNIGCTDGQGWLYGHPTSKEDLMKLLPQITLPAREAEDDRSEKSTKAVPSQNSLEKLERKAG</sequence>
<reference evidence="4 5" key="1">
    <citation type="submission" date="2020-06" db="EMBL/GenBank/DDBJ databases">
        <authorList>
            <person name="Kim S.-J."/>
            <person name="Park S.-J."/>
        </authorList>
    </citation>
    <scope>NUCLEOTIDE SEQUENCE [LARGE SCALE GENOMIC DNA]</scope>
    <source>
        <strain evidence="4 5">SW-151</strain>
    </source>
</reference>
<evidence type="ECO:0000259" key="3">
    <source>
        <dbReference type="PROSITE" id="PS50887"/>
    </source>
</evidence>
<name>A0ABX2N0Q5_9SPHN</name>
<evidence type="ECO:0000313" key="4">
    <source>
        <dbReference type="EMBL" id="NVD27302.1"/>
    </source>
</evidence>
<dbReference type="InterPro" id="IPR050706">
    <property type="entry name" value="Cyclic-di-GMP_PDE-like"/>
</dbReference>
<dbReference type="Gene3D" id="3.20.20.450">
    <property type="entry name" value="EAL domain"/>
    <property type="match status" value="1"/>
</dbReference>
<dbReference type="SMART" id="SM00267">
    <property type="entry name" value="GGDEF"/>
    <property type="match status" value="1"/>
</dbReference>
<dbReference type="Proteomes" id="UP000652427">
    <property type="component" value="Unassembled WGS sequence"/>
</dbReference>
<dbReference type="InterPro" id="IPR035919">
    <property type="entry name" value="EAL_sf"/>
</dbReference>
<keyword evidence="5" id="KW-1185">Reference proteome</keyword>
<accession>A0ABX2N0Q5</accession>
<dbReference type="NCBIfam" id="TIGR00254">
    <property type="entry name" value="GGDEF"/>
    <property type="match status" value="1"/>
</dbReference>
<dbReference type="Gene3D" id="3.30.70.270">
    <property type="match status" value="1"/>
</dbReference>
<dbReference type="InterPro" id="IPR043128">
    <property type="entry name" value="Rev_trsase/Diguanyl_cyclase"/>
</dbReference>
<dbReference type="PROSITE" id="PS50883">
    <property type="entry name" value="EAL"/>
    <property type="match status" value="1"/>
</dbReference>
<feature type="region of interest" description="Disordered" evidence="1">
    <location>
        <begin position="501"/>
        <end position="530"/>
    </location>
</feature>
<dbReference type="CDD" id="cd01948">
    <property type="entry name" value="EAL"/>
    <property type="match status" value="1"/>
</dbReference>
<dbReference type="PROSITE" id="PS50887">
    <property type="entry name" value="GGDEF"/>
    <property type="match status" value="1"/>
</dbReference>
<dbReference type="SUPFAM" id="SSF141868">
    <property type="entry name" value="EAL domain-like"/>
    <property type="match status" value="1"/>
</dbReference>
<evidence type="ECO:0000313" key="5">
    <source>
        <dbReference type="Proteomes" id="UP000652427"/>
    </source>
</evidence>
<feature type="domain" description="EAL" evidence="2">
    <location>
        <begin position="248"/>
        <end position="498"/>
    </location>
</feature>
<organism evidence="4 5">
    <name type="scientific">Parasphingorhabdus flavimaris</name>
    <dbReference type="NCBI Taxonomy" id="266812"/>
    <lineage>
        <taxon>Bacteria</taxon>
        <taxon>Pseudomonadati</taxon>
        <taxon>Pseudomonadota</taxon>
        <taxon>Alphaproteobacteria</taxon>
        <taxon>Sphingomonadales</taxon>
        <taxon>Sphingomonadaceae</taxon>
        <taxon>Parasphingorhabdus</taxon>
    </lineage>
</organism>
<dbReference type="PANTHER" id="PTHR33121:SF70">
    <property type="entry name" value="SIGNALING PROTEIN YKOW"/>
    <property type="match status" value="1"/>
</dbReference>
<dbReference type="PANTHER" id="PTHR33121">
    <property type="entry name" value="CYCLIC DI-GMP PHOSPHODIESTERASE PDEF"/>
    <property type="match status" value="1"/>
</dbReference>
<dbReference type="CDD" id="cd01949">
    <property type="entry name" value="GGDEF"/>
    <property type="match status" value="1"/>
</dbReference>
<evidence type="ECO:0000256" key="1">
    <source>
        <dbReference type="SAM" id="MobiDB-lite"/>
    </source>
</evidence>
<dbReference type="Pfam" id="PF00990">
    <property type="entry name" value="GGDEF"/>
    <property type="match status" value="1"/>
</dbReference>
<dbReference type="EMBL" id="JABWMH010000002">
    <property type="protein sequence ID" value="NVD27302.1"/>
    <property type="molecule type" value="Genomic_DNA"/>
</dbReference>
<comment type="caution">
    <text evidence="4">The sequence shown here is derived from an EMBL/GenBank/DDBJ whole genome shotgun (WGS) entry which is preliminary data.</text>
</comment>
<dbReference type="InterPro" id="IPR029787">
    <property type="entry name" value="Nucleotide_cyclase"/>
</dbReference>
<feature type="domain" description="GGDEF" evidence="3">
    <location>
        <begin position="105"/>
        <end position="239"/>
    </location>
</feature>
<gene>
    <name evidence="4" type="ORF">HUO14_05230</name>
</gene>
<feature type="compositionally biased region" description="Basic and acidic residues" evidence="1">
    <location>
        <begin position="502"/>
        <end position="513"/>
    </location>
</feature>